<evidence type="ECO:0000259" key="2">
    <source>
        <dbReference type="PROSITE" id="PS50202"/>
    </source>
</evidence>
<dbReference type="InterPro" id="IPR036865">
    <property type="entry name" value="CRAL-TRIO_dom_sf"/>
</dbReference>
<name>A0A226EWI7_FOLCA</name>
<evidence type="ECO:0000256" key="1">
    <source>
        <dbReference type="SAM" id="Phobius"/>
    </source>
</evidence>
<dbReference type="CDD" id="cd00170">
    <property type="entry name" value="SEC14"/>
    <property type="match status" value="1"/>
</dbReference>
<gene>
    <name evidence="3" type="ORF">Fcan01_02224</name>
</gene>
<dbReference type="SUPFAM" id="SSF46938">
    <property type="entry name" value="CRAL/TRIO N-terminal domain"/>
    <property type="match status" value="1"/>
</dbReference>
<dbReference type="InterPro" id="IPR001251">
    <property type="entry name" value="CRAL-TRIO_dom"/>
</dbReference>
<keyword evidence="4" id="KW-1185">Reference proteome</keyword>
<dbReference type="Pfam" id="PF00650">
    <property type="entry name" value="CRAL_TRIO"/>
    <property type="match status" value="1"/>
</dbReference>
<dbReference type="SUPFAM" id="SSF49354">
    <property type="entry name" value="PapD-like"/>
    <property type="match status" value="1"/>
</dbReference>
<evidence type="ECO:0000313" key="4">
    <source>
        <dbReference type="Proteomes" id="UP000198287"/>
    </source>
</evidence>
<dbReference type="Pfam" id="PF00635">
    <property type="entry name" value="Motile_Sperm"/>
    <property type="match status" value="1"/>
</dbReference>
<protein>
    <submittedName>
        <fullName evidence="3">Motile sperm domain-containing protein 2</fullName>
    </submittedName>
</protein>
<dbReference type="OrthoDB" id="75724at2759"/>
<dbReference type="GO" id="GO:0140284">
    <property type="term" value="C:endoplasmic reticulum-endosome membrane contact site"/>
    <property type="evidence" value="ECO:0007669"/>
    <property type="project" value="TreeGrafter"/>
</dbReference>
<dbReference type="Gene3D" id="2.60.40.10">
    <property type="entry name" value="Immunoglobulins"/>
    <property type="match status" value="1"/>
</dbReference>
<dbReference type="InterPro" id="IPR008962">
    <property type="entry name" value="PapD-like_sf"/>
</dbReference>
<dbReference type="SUPFAM" id="SSF52087">
    <property type="entry name" value="CRAL/TRIO domain"/>
    <property type="match status" value="1"/>
</dbReference>
<dbReference type="InterPro" id="IPR000535">
    <property type="entry name" value="MSP_dom"/>
</dbReference>
<dbReference type="Gene3D" id="3.40.525.10">
    <property type="entry name" value="CRAL-TRIO lipid binding domain"/>
    <property type="match status" value="2"/>
</dbReference>
<dbReference type="Proteomes" id="UP000198287">
    <property type="component" value="Unassembled WGS sequence"/>
</dbReference>
<feature type="domain" description="MSP" evidence="2">
    <location>
        <begin position="276"/>
        <end position="392"/>
    </location>
</feature>
<keyword evidence="1" id="KW-0472">Membrane</keyword>
<dbReference type="InterPro" id="IPR013783">
    <property type="entry name" value="Ig-like_fold"/>
</dbReference>
<feature type="transmembrane region" description="Helical" evidence="1">
    <location>
        <begin position="462"/>
        <end position="482"/>
    </location>
</feature>
<dbReference type="AlphaFoldDB" id="A0A226EWI7"/>
<dbReference type="GO" id="GO:0012505">
    <property type="term" value="C:endomembrane system"/>
    <property type="evidence" value="ECO:0007669"/>
    <property type="project" value="TreeGrafter"/>
</dbReference>
<keyword evidence="1" id="KW-1133">Transmembrane helix</keyword>
<proteinExistence type="predicted"/>
<organism evidence="3 4">
    <name type="scientific">Folsomia candida</name>
    <name type="common">Springtail</name>
    <dbReference type="NCBI Taxonomy" id="158441"/>
    <lineage>
        <taxon>Eukaryota</taxon>
        <taxon>Metazoa</taxon>
        <taxon>Ecdysozoa</taxon>
        <taxon>Arthropoda</taxon>
        <taxon>Hexapoda</taxon>
        <taxon>Collembola</taxon>
        <taxon>Entomobryomorpha</taxon>
        <taxon>Isotomoidea</taxon>
        <taxon>Isotomidae</taxon>
        <taxon>Proisotominae</taxon>
        <taxon>Folsomia</taxon>
    </lineage>
</organism>
<dbReference type="InterPro" id="IPR053012">
    <property type="entry name" value="ER-organelle_contact"/>
</dbReference>
<comment type="caution">
    <text evidence="3">The sequence shown here is derived from an EMBL/GenBank/DDBJ whole genome shotgun (WGS) entry which is preliminary data.</text>
</comment>
<dbReference type="PANTHER" id="PTHR46384">
    <property type="entry name" value="MOTILE SPERM DOMAIN-CONTAINING PROTEIN 2"/>
    <property type="match status" value="1"/>
</dbReference>
<sequence length="515" mass="58014">MEEINAVTPQQIATLRKNFDDKVASQSPGFHPNDLERVKSDEMWMRRFIAHAESNMDTASTLLYECCQWRKDFGTNELDDTKIPRDLLEKGVLFIRGKDKWGKKLLVFKAQNHTKGSVEIEQLQKLVVYAFESIENLIRSTKADGNGVPISALESGSDGFCQADSMKLSIYYDIIKHMKEKAKRRRERTAWKIIKTWLPEKFVDRVKFQDKKTLKDYIDLDNQLAEWGGTDNYVFKFEPAKKSRRNVNNNSMNVNGMETKAKNNKVRRHFSCIVYNCLVDVEDRVVFRPSESADDQYIAQLTVKNISPNGDALIIKIKTTSPERYRVKPIIFILNRNAKGCVSIETHSGVSATTMTKDRFQVQVAIIPQNMLPSTESKSSSINTNDLGHNFRQILHSGTQFETYRVNVAVDARPGDTGPGAAGNSIALNDERLRRGLEDLERKITDSVAKQVTAKIDRIERMLMIAGAVIVILLLCLSIYLWRLAGDCSKSCGGGLSSPSWNTVSGDGTCAPGTI</sequence>
<dbReference type="PANTHER" id="PTHR46384:SF1">
    <property type="entry name" value="MOTILE SPERM DOMAIN-CONTAINING PROTEIN 2"/>
    <property type="match status" value="1"/>
</dbReference>
<dbReference type="EMBL" id="LNIX01000001">
    <property type="protein sequence ID" value="OXA61517.1"/>
    <property type="molecule type" value="Genomic_DNA"/>
</dbReference>
<dbReference type="STRING" id="158441.A0A226EWI7"/>
<keyword evidence="1" id="KW-0812">Transmembrane</keyword>
<evidence type="ECO:0000313" key="3">
    <source>
        <dbReference type="EMBL" id="OXA61517.1"/>
    </source>
</evidence>
<dbReference type="InterPro" id="IPR036273">
    <property type="entry name" value="CRAL/TRIO_N_dom_sf"/>
</dbReference>
<dbReference type="PROSITE" id="PS50202">
    <property type="entry name" value="MSP"/>
    <property type="match status" value="1"/>
</dbReference>
<accession>A0A226EWI7</accession>
<reference evidence="3 4" key="1">
    <citation type="submission" date="2015-12" db="EMBL/GenBank/DDBJ databases">
        <title>The genome of Folsomia candida.</title>
        <authorList>
            <person name="Faddeeva A."/>
            <person name="Derks M.F."/>
            <person name="Anvar Y."/>
            <person name="Smit S."/>
            <person name="Van Straalen N."/>
            <person name="Roelofs D."/>
        </authorList>
    </citation>
    <scope>NUCLEOTIDE SEQUENCE [LARGE SCALE GENOMIC DNA]</scope>
    <source>
        <strain evidence="3 4">VU population</strain>
        <tissue evidence="3">Whole body</tissue>
    </source>
</reference>